<dbReference type="AlphaFoldDB" id="A0AB33Z5Z8"/>
<accession>A0AB33Z5Z8</accession>
<organism evidence="1 2">
    <name type="scientific">Helicobacter pylori UM037</name>
    <dbReference type="NCBI Taxonomy" id="1321939"/>
    <lineage>
        <taxon>Bacteria</taxon>
        <taxon>Pseudomonadati</taxon>
        <taxon>Campylobacterota</taxon>
        <taxon>Epsilonproteobacteria</taxon>
        <taxon>Campylobacterales</taxon>
        <taxon>Helicobacteraceae</taxon>
        <taxon>Helicobacter</taxon>
    </lineage>
</organism>
<name>A0AB33Z5Z8_HELPX</name>
<protein>
    <submittedName>
        <fullName evidence="1">Uncharacterized protein</fullName>
    </submittedName>
</protein>
<sequence length="96" mass="11512">MKNKSYRFTETSFYKTTASIKQQLYTPKMKFQGIMFSKSFYHFYSSWQTPIKNYPHNCTYGGVYFTTIFLKAPIQLKKQSRPYPKQRTLKRILGLI</sequence>
<evidence type="ECO:0000313" key="1">
    <source>
        <dbReference type="EMBL" id="EQK94214.1"/>
    </source>
</evidence>
<reference evidence="1 2" key="1">
    <citation type="journal article" date="2013" name="Genome Announc.">
        <title>Multiple genome sequences of Helicobacter pylori strains of diverse disease and antibiotic resistance backgrounds from Malaysia.</title>
        <authorList>
            <person name="Rehvathy V."/>
            <person name="Tan M.H."/>
            <person name="Gunaletchumy S.P."/>
            <person name="Teh X."/>
            <person name="Wang S."/>
            <person name="Baybayan P."/>
            <person name="Singh S."/>
            <person name="Ashby M."/>
            <person name="Kaakoush N.O."/>
            <person name="Mitchell H.M."/>
            <person name="Croft L.J."/>
            <person name="Goh K.L."/>
            <person name="Loke M.F."/>
            <person name="Vadivelu J."/>
        </authorList>
    </citation>
    <scope>NUCLEOTIDE SEQUENCE [LARGE SCALE GENOMIC DNA]</scope>
    <source>
        <strain evidence="1 2">UM037</strain>
    </source>
</reference>
<proteinExistence type="predicted"/>
<comment type="caution">
    <text evidence="1">The sequence shown here is derived from an EMBL/GenBank/DDBJ whole genome shotgun (WGS) entry which is preliminary data.</text>
</comment>
<dbReference type="Proteomes" id="UP000015893">
    <property type="component" value="Unassembled WGS sequence"/>
</dbReference>
<gene>
    <name evidence="1" type="ORF">N198_08755</name>
</gene>
<dbReference type="EMBL" id="AUSI01000046">
    <property type="protein sequence ID" value="EQK94214.1"/>
    <property type="molecule type" value="Genomic_DNA"/>
</dbReference>
<dbReference type="RefSeq" id="WP_020946793.1">
    <property type="nucleotide sequence ID" value="NC_021217.3"/>
</dbReference>
<evidence type="ECO:0000313" key="2">
    <source>
        <dbReference type="Proteomes" id="UP000015893"/>
    </source>
</evidence>
<dbReference type="KEGG" id="hpyi:K750_08895"/>